<reference evidence="2 3" key="1">
    <citation type="submission" date="2018-04" db="EMBL/GenBank/DDBJ databases">
        <title>Genomic Encyclopedia of Type Strains, Phase IV (KMG-IV): sequencing the most valuable type-strain genomes for metagenomic binning, comparative biology and taxonomic classification.</title>
        <authorList>
            <person name="Goeker M."/>
        </authorList>
    </citation>
    <scope>NUCLEOTIDE SEQUENCE [LARGE SCALE GENOMIC DNA]</scope>
    <source>
        <strain evidence="2 3">DSM 104150</strain>
    </source>
</reference>
<feature type="domain" description="Aminoglycoside phosphotransferase" evidence="1">
    <location>
        <begin position="53"/>
        <end position="276"/>
    </location>
</feature>
<comment type="caution">
    <text evidence="2">The sequence shown here is derived from an EMBL/GenBank/DDBJ whole genome shotgun (WGS) entry which is preliminary data.</text>
</comment>
<sequence length="358" mass="39953">MSVHPRIPQSWDTLTPEWATAAIARWHPQSRVAKADVLWCDDGTNRRARIGLSYERGTGPATLFIKSNDPAHRAVHLRNGNLFNEAQLFADNITLPVDHPLVYEAVVDREGGNFLLVMEDLAARDADPRDATRPLSVEQVANGVSGLARLHSRYWNFSAESQPSLAWVQTWAPTEGWQVGLRKRVPVGLERAAGLLPETLRAVDGDTIVDLWARYVGTLAHEPVTLLHGDAHIGNTYVLPDDRVGFLDWQVVRRGGWSQDVGYFLVGALTQVDRRRSERDLIEAWRTALDIHPEQRPSSEAAWLHYRASPAYGLAIWLSTLGTDGWQPPAISRALVQRYASAFVELDTADALDDLTRP</sequence>
<proteinExistence type="predicted"/>
<evidence type="ECO:0000313" key="3">
    <source>
        <dbReference type="Proteomes" id="UP000248330"/>
    </source>
</evidence>
<gene>
    <name evidence="2" type="ORF">C8D93_101379</name>
</gene>
<dbReference type="InterPro" id="IPR011009">
    <property type="entry name" value="Kinase-like_dom_sf"/>
</dbReference>
<evidence type="ECO:0000259" key="1">
    <source>
        <dbReference type="Pfam" id="PF01636"/>
    </source>
</evidence>
<dbReference type="AlphaFoldDB" id="A0A318EKG5"/>
<dbReference type="EMBL" id="QICN01000001">
    <property type="protein sequence ID" value="PXV71334.1"/>
    <property type="molecule type" value="Genomic_DNA"/>
</dbReference>
<keyword evidence="3" id="KW-1185">Reference proteome</keyword>
<dbReference type="Pfam" id="PF01636">
    <property type="entry name" value="APH"/>
    <property type="match status" value="1"/>
</dbReference>
<accession>A0A318EKG5</accession>
<keyword evidence="2" id="KW-0808">Transferase</keyword>
<protein>
    <submittedName>
        <fullName evidence="2">Phosphotransferase family enzyme</fullName>
    </submittedName>
</protein>
<dbReference type="Gene3D" id="3.90.1200.10">
    <property type="match status" value="1"/>
</dbReference>
<dbReference type="GO" id="GO:0016740">
    <property type="term" value="F:transferase activity"/>
    <property type="evidence" value="ECO:0007669"/>
    <property type="project" value="UniProtKB-KW"/>
</dbReference>
<name>A0A318EKG5_9GAMM</name>
<dbReference type="RefSeq" id="WP_110263457.1">
    <property type="nucleotide sequence ID" value="NZ_CAKZQT010000007.1"/>
</dbReference>
<dbReference type="OrthoDB" id="3806873at2"/>
<dbReference type="Proteomes" id="UP000248330">
    <property type="component" value="Unassembled WGS sequence"/>
</dbReference>
<dbReference type="SUPFAM" id="SSF56112">
    <property type="entry name" value="Protein kinase-like (PK-like)"/>
    <property type="match status" value="1"/>
</dbReference>
<dbReference type="InterPro" id="IPR002575">
    <property type="entry name" value="Aminoglycoside_PTrfase"/>
</dbReference>
<evidence type="ECO:0000313" key="2">
    <source>
        <dbReference type="EMBL" id="PXV71334.1"/>
    </source>
</evidence>
<organism evidence="2 3">
    <name type="scientific">Sinimarinibacterium flocculans</name>
    <dbReference type="NCBI Taxonomy" id="985250"/>
    <lineage>
        <taxon>Bacteria</taxon>
        <taxon>Pseudomonadati</taxon>
        <taxon>Pseudomonadota</taxon>
        <taxon>Gammaproteobacteria</taxon>
        <taxon>Nevskiales</taxon>
        <taxon>Nevskiaceae</taxon>
        <taxon>Sinimarinibacterium</taxon>
    </lineage>
</organism>